<name>A0A2D2CXC8_METT3</name>
<sequence>MKGKSRMRRHDMIGAAVCAIYAALDRHQAEIRGLVAHLAEVTGEPSANGGAAQSSLIPLKDAAQVLGQPYDTVRQRATRGGELVRFGQRAFVRSAWLEAEVENVRSVRSLAEQPPARAKSRK</sequence>
<dbReference type="Proteomes" id="UP000230709">
    <property type="component" value="Chromosome"/>
</dbReference>
<evidence type="ECO:0000313" key="2">
    <source>
        <dbReference type="Proteomes" id="UP000230709"/>
    </source>
</evidence>
<organism evidence="1 2">
    <name type="scientific">Methylosinus trichosporium (strain ATCC 35070 / NCIMB 11131 / UNIQEM 75 / OB3b)</name>
    <dbReference type="NCBI Taxonomy" id="595536"/>
    <lineage>
        <taxon>Bacteria</taxon>
        <taxon>Pseudomonadati</taxon>
        <taxon>Pseudomonadota</taxon>
        <taxon>Alphaproteobacteria</taxon>
        <taxon>Hyphomicrobiales</taxon>
        <taxon>Methylocystaceae</taxon>
        <taxon>Methylosinus</taxon>
    </lineage>
</organism>
<evidence type="ECO:0000313" key="1">
    <source>
        <dbReference type="EMBL" id="ATQ67354.1"/>
    </source>
</evidence>
<keyword evidence="2" id="KW-1185">Reference proteome</keyword>
<dbReference type="EMBL" id="CP023737">
    <property type="protein sequence ID" value="ATQ67354.1"/>
    <property type="molecule type" value="Genomic_DNA"/>
</dbReference>
<dbReference type="KEGG" id="mtw:CQW49_05190"/>
<proteinExistence type="predicted"/>
<gene>
    <name evidence="1" type="ORF">CQW49_05190</name>
</gene>
<dbReference type="STRING" id="595536.GCA_000178815_04122"/>
<protein>
    <submittedName>
        <fullName evidence="1">Uncharacterized protein</fullName>
    </submittedName>
</protein>
<reference evidence="2" key="1">
    <citation type="submission" date="2017-10" db="EMBL/GenBank/DDBJ databases">
        <title>Completed PacBio SMRT sequence of Methylosinus trichosporium OB3b reveals presence of a third large plasmid.</title>
        <authorList>
            <person name="Charles T.C."/>
            <person name="Lynch M.D.J."/>
            <person name="Heil J.R."/>
            <person name="Cheng J."/>
        </authorList>
    </citation>
    <scope>NUCLEOTIDE SEQUENCE [LARGE SCALE GENOMIC DNA]</scope>
    <source>
        <strain evidence="2">OB3b</strain>
    </source>
</reference>
<dbReference type="AlphaFoldDB" id="A0A2D2CXC8"/>
<accession>A0A2D2CXC8</accession>